<keyword evidence="4" id="KW-0158">Chromosome</keyword>
<keyword evidence="6" id="KW-0164">Citrullination</keyword>
<feature type="compositionally biased region" description="Polar residues" evidence="11">
    <location>
        <begin position="336"/>
        <end position="346"/>
    </location>
</feature>
<evidence type="ECO:0000256" key="3">
    <source>
        <dbReference type="ARBA" id="ARBA00016738"/>
    </source>
</evidence>
<dbReference type="AlphaFoldDB" id="A0AAD5KXE8"/>
<evidence type="ECO:0000256" key="2">
    <source>
        <dbReference type="ARBA" id="ARBA00004604"/>
    </source>
</evidence>
<name>A0AAD5KXE8_9CRUS</name>
<comment type="function">
    <text evidence="9">Required for proper chromosome segregation during mitosis and error-free mitotic progression.</text>
</comment>
<evidence type="ECO:0000256" key="1">
    <source>
        <dbReference type="ARBA" id="ARBA00004286"/>
    </source>
</evidence>
<comment type="caution">
    <text evidence="12">The sequence shown here is derived from an EMBL/GenBank/DDBJ whole genome shotgun (WGS) entry which is preliminary data.</text>
</comment>
<sequence>MVNTRRKSQALQSDESGSQAAEQSDSSTTSTTRRSTRRSAGNVPSTPAEIPTPTRRSRRLSNSSVESANNDTPRPAARRSTRNKPAGSDNDTSDVELVVIKRRKLVEGVDTLIPISEEKTDEHANPAKGKENHILVELDEEKEDEISQKPEIIDVQNNEIQPKLSPANTEKIDEDVDSTEKRIEDVDSVEKRVEDVESTKESVEDVANTEKIIEDVESNKEVIEADEVGPSMEKVDEVDKNIEKCEITVPKIIVDVSKENLHSNEEHNQENFFTPVSTPTNLEDTADPIKQAEQMNCMTSDNQQEVTQTDKTDVSTTENHMEQDQEENKPLEPSTLEETNVIQTDDSPLKSDVEKPRTLFGVPINNITVNKTLMLEKSGKRKPVERKIRPTKKKVEPPKESLPCGADIMRNIPRGKSKSGREWKEPKSNPRYLYQDKGLKMPFEKITQLRQERQRVKELENRMKEEERARRAEIARRREINKKREEENARRGEVVQVIRNTNKIKRMKKKQLKLIQKRDTTKVE</sequence>
<evidence type="ECO:0000256" key="6">
    <source>
        <dbReference type="ARBA" id="ARBA00022934"/>
    </source>
</evidence>
<feature type="region of interest" description="Disordered" evidence="11">
    <location>
        <begin position="1"/>
        <end position="97"/>
    </location>
</feature>
<evidence type="ECO:0000256" key="9">
    <source>
        <dbReference type="ARBA" id="ARBA00093307"/>
    </source>
</evidence>
<feature type="compositionally biased region" description="Polar residues" evidence="11">
    <location>
        <begin position="60"/>
        <end position="72"/>
    </location>
</feature>
<feature type="coiled-coil region" evidence="10">
    <location>
        <begin position="186"/>
        <end position="226"/>
    </location>
</feature>
<dbReference type="InterPro" id="IPR026570">
    <property type="entry name" value="CCDC86"/>
</dbReference>
<proteinExistence type="predicted"/>
<comment type="subcellular location">
    <subcellularLocation>
        <location evidence="1">Chromosome</location>
    </subcellularLocation>
    <subcellularLocation>
        <location evidence="2">Nucleus</location>
        <location evidence="2">Nucleolus</location>
    </subcellularLocation>
</comment>
<feature type="region of interest" description="Disordered" evidence="11">
    <location>
        <begin position="378"/>
        <end position="433"/>
    </location>
</feature>
<keyword evidence="5" id="KW-0597">Phosphoprotein</keyword>
<evidence type="ECO:0000256" key="5">
    <source>
        <dbReference type="ARBA" id="ARBA00022553"/>
    </source>
</evidence>
<feature type="compositionally biased region" description="Basic and acidic residues" evidence="11">
    <location>
        <begin position="419"/>
        <end position="428"/>
    </location>
</feature>
<keyword evidence="13" id="KW-1185">Reference proteome</keyword>
<dbReference type="PANTHER" id="PTHR13557:SF1">
    <property type="entry name" value="COILED-COIL DOMAIN-CONTAINING PROTEIN 86"/>
    <property type="match status" value="1"/>
</dbReference>
<dbReference type="EMBL" id="WJBH02000010">
    <property type="protein sequence ID" value="KAI9551435.1"/>
    <property type="molecule type" value="Genomic_DNA"/>
</dbReference>
<dbReference type="GO" id="GO:0005694">
    <property type="term" value="C:chromosome"/>
    <property type="evidence" value="ECO:0007669"/>
    <property type="project" value="UniProtKB-SubCell"/>
</dbReference>
<feature type="region of interest" description="Disordered" evidence="11">
    <location>
        <begin position="299"/>
        <end position="353"/>
    </location>
</feature>
<accession>A0AAD5KXE8</accession>
<organism evidence="12 13">
    <name type="scientific">Daphnia sinensis</name>
    <dbReference type="NCBI Taxonomy" id="1820382"/>
    <lineage>
        <taxon>Eukaryota</taxon>
        <taxon>Metazoa</taxon>
        <taxon>Ecdysozoa</taxon>
        <taxon>Arthropoda</taxon>
        <taxon>Crustacea</taxon>
        <taxon>Branchiopoda</taxon>
        <taxon>Diplostraca</taxon>
        <taxon>Cladocera</taxon>
        <taxon>Anomopoda</taxon>
        <taxon>Daphniidae</taxon>
        <taxon>Daphnia</taxon>
        <taxon>Daphnia similis group</taxon>
    </lineage>
</organism>
<evidence type="ECO:0000256" key="7">
    <source>
        <dbReference type="ARBA" id="ARBA00023054"/>
    </source>
</evidence>
<dbReference type="PANTHER" id="PTHR13557">
    <property type="entry name" value="COILED-COIL DOMAIN-CONTAINING PROTEIN 86"/>
    <property type="match status" value="1"/>
</dbReference>
<reference evidence="12 13" key="1">
    <citation type="submission" date="2022-05" db="EMBL/GenBank/DDBJ databases">
        <title>A multi-omics perspective on studying reproductive biology in Daphnia sinensis.</title>
        <authorList>
            <person name="Jia J."/>
        </authorList>
    </citation>
    <scope>NUCLEOTIDE SEQUENCE [LARGE SCALE GENOMIC DNA]</scope>
    <source>
        <strain evidence="12 13">WSL</strain>
    </source>
</reference>
<feature type="compositionally biased region" description="Basic and acidic residues" evidence="11">
    <location>
        <begin position="308"/>
        <end position="330"/>
    </location>
</feature>
<gene>
    <name evidence="12" type="ORF">GHT06_021768</name>
</gene>
<evidence type="ECO:0000313" key="12">
    <source>
        <dbReference type="EMBL" id="KAI9551435.1"/>
    </source>
</evidence>
<evidence type="ECO:0000256" key="4">
    <source>
        <dbReference type="ARBA" id="ARBA00022454"/>
    </source>
</evidence>
<evidence type="ECO:0000256" key="10">
    <source>
        <dbReference type="SAM" id="Coils"/>
    </source>
</evidence>
<protein>
    <recommendedName>
        <fullName evidence="3">Coiled-coil domain-containing protein 86</fullName>
    </recommendedName>
</protein>
<evidence type="ECO:0000256" key="11">
    <source>
        <dbReference type="SAM" id="MobiDB-lite"/>
    </source>
</evidence>
<feature type="compositionally biased region" description="Basic and acidic residues" evidence="11">
    <location>
        <begin position="385"/>
        <end position="399"/>
    </location>
</feature>
<keyword evidence="7 10" id="KW-0175">Coiled coil</keyword>
<evidence type="ECO:0000313" key="13">
    <source>
        <dbReference type="Proteomes" id="UP000820818"/>
    </source>
</evidence>
<feature type="compositionally biased region" description="Polar residues" evidence="11">
    <location>
        <begin position="9"/>
        <end position="25"/>
    </location>
</feature>
<feature type="coiled-coil region" evidence="10">
    <location>
        <begin position="446"/>
        <end position="483"/>
    </location>
</feature>
<evidence type="ECO:0000256" key="8">
    <source>
        <dbReference type="ARBA" id="ARBA00023242"/>
    </source>
</evidence>
<keyword evidence="8" id="KW-0539">Nucleus</keyword>
<dbReference type="GO" id="GO:0005730">
    <property type="term" value="C:nucleolus"/>
    <property type="evidence" value="ECO:0007669"/>
    <property type="project" value="UniProtKB-SubCell"/>
</dbReference>
<dbReference type="Proteomes" id="UP000820818">
    <property type="component" value="Linkage Group LG10"/>
</dbReference>